<evidence type="ECO:0000256" key="1">
    <source>
        <dbReference type="SAM" id="MobiDB-lite"/>
    </source>
</evidence>
<dbReference type="Proteomes" id="UP001497623">
    <property type="component" value="Unassembled WGS sequence"/>
</dbReference>
<organism evidence="2 3">
    <name type="scientific">Meganyctiphanes norvegica</name>
    <name type="common">Northern krill</name>
    <name type="synonym">Thysanopoda norvegica</name>
    <dbReference type="NCBI Taxonomy" id="48144"/>
    <lineage>
        <taxon>Eukaryota</taxon>
        <taxon>Metazoa</taxon>
        <taxon>Ecdysozoa</taxon>
        <taxon>Arthropoda</taxon>
        <taxon>Crustacea</taxon>
        <taxon>Multicrustacea</taxon>
        <taxon>Malacostraca</taxon>
        <taxon>Eumalacostraca</taxon>
        <taxon>Eucarida</taxon>
        <taxon>Euphausiacea</taxon>
        <taxon>Euphausiidae</taxon>
        <taxon>Meganyctiphanes</taxon>
    </lineage>
</organism>
<feature type="region of interest" description="Disordered" evidence="1">
    <location>
        <begin position="222"/>
        <end position="244"/>
    </location>
</feature>
<reference evidence="2 3" key="1">
    <citation type="submission" date="2024-05" db="EMBL/GenBank/DDBJ databases">
        <authorList>
            <person name="Wallberg A."/>
        </authorList>
    </citation>
    <scope>NUCLEOTIDE SEQUENCE [LARGE SCALE GENOMIC DNA]</scope>
</reference>
<feature type="non-terminal residue" evidence="2">
    <location>
        <position position="244"/>
    </location>
</feature>
<gene>
    <name evidence="2" type="ORF">MNOR_LOCUS14746</name>
</gene>
<protein>
    <submittedName>
        <fullName evidence="2">Uncharacterized protein</fullName>
    </submittedName>
</protein>
<feature type="compositionally biased region" description="Polar residues" evidence="1">
    <location>
        <begin position="226"/>
        <end position="237"/>
    </location>
</feature>
<name>A0AAV2QPV3_MEGNR</name>
<proteinExistence type="predicted"/>
<comment type="caution">
    <text evidence="2">The sequence shown here is derived from an EMBL/GenBank/DDBJ whole genome shotgun (WGS) entry which is preliminary data.</text>
</comment>
<sequence>MMPLMSTSITKSVPYCNVPNIHGHLLKTPTYNNDNKKYSPENEVINRQKNGRDAESKHESFIQFLNLKNSFSKQSEQKKETLSSFKKLREKLSVWSNKTLNDFIVNNFPHVESPEWLQSTENLLLSADWLAITADITEELGEGMWSGRLLRGDWWKAGRVEDGVINHPGVKFQNQETKLAFQDRECSQNRSHQWDLHGDFEFKPWIDNKTRTVSRPRLIPMGHAVQPTSSKNTCGKTTDNEENF</sequence>
<accession>A0AAV2QPV3</accession>
<dbReference type="EMBL" id="CAXKWB010008961">
    <property type="protein sequence ID" value="CAL4093186.1"/>
    <property type="molecule type" value="Genomic_DNA"/>
</dbReference>
<keyword evidence="3" id="KW-1185">Reference proteome</keyword>
<evidence type="ECO:0000313" key="3">
    <source>
        <dbReference type="Proteomes" id="UP001497623"/>
    </source>
</evidence>
<evidence type="ECO:0000313" key="2">
    <source>
        <dbReference type="EMBL" id="CAL4093186.1"/>
    </source>
</evidence>
<dbReference type="AlphaFoldDB" id="A0AAV2QPV3"/>